<keyword evidence="4" id="KW-0597">Phosphoprotein</keyword>
<dbReference type="SUPFAM" id="SSF55874">
    <property type="entry name" value="ATPase domain of HSP90 chaperone/DNA topoisomerase II/histidine kinase"/>
    <property type="match status" value="1"/>
</dbReference>
<dbReference type="PANTHER" id="PTHR45453:SF1">
    <property type="entry name" value="PHOSPHATE REGULON SENSOR PROTEIN PHOR"/>
    <property type="match status" value="1"/>
</dbReference>
<feature type="transmembrane region" description="Helical" evidence="10">
    <location>
        <begin position="9"/>
        <end position="33"/>
    </location>
</feature>
<name>A0ABQ5NPW7_9BACI</name>
<reference evidence="12" key="1">
    <citation type="submission" date="2022-08" db="EMBL/GenBank/DDBJ databases">
        <title>Draft genome sequence of Lysinibacillus sp. strain KH24.</title>
        <authorList>
            <person name="Kanbe H."/>
            <person name="Itoh H."/>
        </authorList>
    </citation>
    <scope>NUCLEOTIDE SEQUENCE</scope>
    <source>
        <strain evidence="12">KH24</strain>
    </source>
</reference>
<evidence type="ECO:0000256" key="5">
    <source>
        <dbReference type="ARBA" id="ARBA00022679"/>
    </source>
</evidence>
<gene>
    <name evidence="12" type="ORF">LYSBPC_32830</name>
</gene>
<dbReference type="EC" id="2.7.13.3" evidence="3"/>
<keyword evidence="13" id="KW-1185">Reference proteome</keyword>
<feature type="domain" description="Histidine kinase" evidence="11">
    <location>
        <begin position="243"/>
        <end position="450"/>
    </location>
</feature>
<comment type="subcellular location">
    <subcellularLocation>
        <location evidence="2">Membrane</location>
    </subcellularLocation>
</comment>
<evidence type="ECO:0000256" key="1">
    <source>
        <dbReference type="ARBA" id="ARBA00000085"/>
    </source>
</evidence>
<keyword evidence="7 12" id="KW-0418">Kinase</keyword>
<dbReference type="SUPFAM" id="SSF47384">
    <property type="entry name" value="Homodimeric domain of signal transducing histidine kinase"/>
    <property type="match status" value="1"/>
</dbReference>
<dbReference type="PANTHER" id="PTHR45453">
    <property type="entry name" value="PHOSPHATE REGULON SENSOR PROTEIN PHOR"/>
    <property type="match status" value="1"/>
</dbReference>
<dbReference type="Gene3D" id="1.10.287.130">
    <property type="match status" value="1"/>
</dbReference>
<evidence type="ECO:0000256" key="4">
    <source>
        <dbReference type="ARBA" id="ARBA00022553"/>
    </source>
</evidence>
<organism evidence="12 13">
    <name type="scientific">Lysinibacillus piscis</name>
    <dbReference type="NCBI Taxonomy" id="2518931"/>
    <lineage>
        <taxon>Bacteria</taxon>
        <taxon>Bacillati</taxon>
        <taxon>Bacillota</taxon>
        <taxon>Bacilli</taxon>
        <taxon>Bacillales</taxon>
        <taxon>Bacillaceae</taxon>
        <taxon>Lysinibacillus</taxon>
    </lineage>
</organism>
<comment type="catalytic activity">
    <reaction evidence="1">
        <text>ATP + protein L-histidine = ADP + protein N-phospho-L-histidine.</text>
        <dbReference type="EC" id="2.7.13.3"/>
    </reaction>
</comment>
<dbReference type="SMART" id="SM00387">
    <property type="entry name" value="HATPase_c"/>
    <property type="match status" value="1"/>
</dbReference>
<protein>
    <recommendedName>
        <fullName evidence="3">histidine kinase</fullName>
        <ecNumber evidence="3">2.7.13.3</ecNumber>
    </recommendedName>
</protein>
<evidence type="ECO:0000256" key="6">
    <source>
        <dbReference type="ARBA" id="ARBA00022741"/>
    </source>
</evidence>
<dbReference type="Gene3D" id="3.30.565.10">
    <property type="entry name" value="Histidine kinase-like ATPase, C-terminal domain"/>
    <property type="match status" value="1"/>
</dbReference>
<evidence type="ECO:0000256" key="2">
    <source>
        <dbReference type="ARBA" id="ARBA00004370"/>
    </source>
</evidence>
<keyword evidence="10" id="KW-0812">Transmembrane</keyword>
<dbReference type="Pfam" id="PF00512">
    <property type="entry name" value="HisKA"/>
    <property type="match status" value="1"/>
</dbReference>
<dbReference type="GO" id="GO:0016301">
    <property type="term" value="F:kinase activity"/>
    <property type="evidence" value="ECO:0007669"/>
    <property type="project" value="UniProtKB-KW"/>
</dbReference>
<evidence type="ECO:0000313" key="12">
    <source>
        <dbReference type="EMBL" id="GLC90156.1"/>
    </source>
</evidence>
<evidence type="ECO:0000256" key="9">
    <source>
        <dbReference type="ARBA" id="ARBA00023012"/>
    </source>
</evidence>
<dbReference type="CDD" id="cd00075">
    <property type="entry name" value="HATPase"/>
    <property type="match status" value="1"/>
</dbReference>
<evidence type="ECO:0000259" key="11">
    <source>
        <dbReference type="PROSITE" id="PS50109"/>
    </source>
</evidence>
<keyword evidence="6" id="KW-0547">Nucleotide-binding</keyword>
<keyword evidence="5" id="KW-0808">Transferase</keyword>
<sequence>MKWKLTARFLFSVLAIVVIVIFVNTAIFIALLLNQQMSNYEDAWMNNDEDFVRTFQRYIEIKDGLPFVYEEGLQLLHGRNAWIQLLSPNGDVLDSYFTPSNAPSHYAPIDLVQVYKYKEFGGDTTVYIGAKDNISYLIGIEGSNVSRMIMHISGASVLQWIGKLGLFIIIADLLVATLVGWLFGRTLTKPLYALIERIQHLKSHKPVPNDVQRGVYQPVFEQLNDVSRELSQLEQLRDEWISNVSHDMKTPLASIRGYAELLNDGSEHAEYAQIIEKQSLHMQELLDDLNLTMRLKHGKLPLALEEVNIVPFLREIVIDVLNTPQFEQATIEFDASTNKVIQSIDIHFMRRAILNFIHNALLHNEADVTVRIHVDDTTITITDNGKGIAAEDLEHIFERYYRGTNTEQTIGTGLGTAIARDIIQAHGGTVSISSEIQKGTTVSIQFKRHYEKRG</sequence>
<evidence type="ECO:0000313" key="13">
    <source>
        <dbReference type="Proteomes" id="UP001065593"/>
    </source>
</evidence>
<dbReference type="InterPro" id="IPR005467">
    <property type="entry name" value="His_kinase_dom"/>
</dbReference>
<feature type="transmembrane region" description="Helical" evidence="10">
    <location>
        <begin position="160"/>
        <end position="183"/>
    </location>
</feature>
<dbReference type="PRINTS" id="PR00344">
    <property type="entry name" value="BCTRLSENSOR"/>
</dbReference>
<dbReference type="EMBL" id="BRZA01000006">
    <property type="protein sequence ID" value="GLC90156.1"/>
    <property type="molecule type" value="Genomic_DNA"/>
</dbReference>
<keyword evidence="10" id="KW-1133">Transmembrane helix</keyword>
<evidence type="ECO:0000256" key="7">
    <source>
        <dbReference type="ARBA" id="ARBA00022777"/>
    </source>
</evidence>
<dbReference type="PROSITE" id="PS50109">
    <property type="entry name" value="HIS_KIN"/>
    <property type="match status" value="1"/>
</dbReference>
<dbReference type="InterPro" id="IPR050351">
    <property type="entry name" value="BphY/WalK/GraS-like"/>
</dbReference>
<dbReference type="CDD" id="cd00082">
    <property type="entry name" value="HisKA"/>
    <property type="match status" value="1"/>
</dbReference>
<evidence type="ECO:0000256" key="3">
    <source>
        <dbReference type="ARBA" id="ARBA00012438"/>
    </source>
</evidence>
<dbReference type="InterPro" id="IPR004358">
    <property type="entry name" value="Sig_transdc_His_kin-like_C"/>
</dbReference>
<dbReference type="RefSeq" id="WP_264990071.1">
    <property type="nucleotide sequence ID" value="NZ_BRZA01000006.1"/>
</dbReference>
<accession>A0ABQ5NPW7</accession>
<dbReference type="InterPro" id="IPR003594">
    <property type="entry name" value="HATPase_dom"/>
</dbReference>
<keyword evidence="9" id="KW-0902">Two-component regulatory system</keyword>
<keyword evidence="8" id="KW-0067">ATP-binding</keyword>
<dbReference type="InterPro" id="IPR036097">
    <property type="entry name" value="HisK_dim/P_sf"/>
</dbReference>
<dbReference type="InterPro" id="IPR036890">
    <property type="entry name" value="HATPase_C_sf"/>
</dbReference>
<dbReference type="InterPro" id="IPR003661">
    <property type="entry name" value="HisK_dim/P_dom"/>
</dbReference>
<comment type="caution">
    <text evidence="12">The sequence shown here is derived from an EMBL/GenBank/DDBJ whole genome shotgun (WGS) entry which is preliminary data.</text>
</comment>
<evidence type="ECO:0000256" key="8">
    <source>
        <dbReference type="ARBA" id="ARBA00022840"/>
    </source>
</evidence>
<evidence type="ECO:0000256" key="10">
    <source>
        <dbReference type="SAM" id="Phobius"/>
    </source>
</evidence>
<dbReference type="Pfam" id="PF02518">
    <property type="entry name" value="HATPase_c"/>
    <property type="match status" value="1"/>
</dbReference>
<dbReference type="Proteomes" id="UP001065593">
    <property type="component" value="Unassembled WGS sequence"/>
</dbReference>
<dbReference type="SMART" id="SM00388">
    <property type="entry name" value="HisKA"/>
    <property type="match status" value="1"/>
</dbReference>
<proteinExistence type="predicted"/>
<keyword evidence="10" id="KW-0472">Membrane</keyword>